<comment type="function">
    <text evidence="1 12">Component of the ESCRT-0 complex which is the sorting receptor for ubiquitinated cargo proteins at the multivesicular body (MVB) and recruits ESCRT-I to the MVB outer membrane.</text>
</comment>
<dbReference type="EMBL" id="KV878345">
    <property type="protein sequence ID" value="OJJ45502.1"/>
    <property type="molecule type" value="Genomic_DNA"/>
</dbReference>
<dbReference type="SUPFAM" id="SSF57903">
    <property type="entry name" value="FYVE/PHD zinc finger"/>
    <property type="match status" value="1"/>
</dbReference>
<feature type="compositionally biased region" description="Low complexity" evidence="14">
    <location>
        <begin position="744"/>
        <end position="760"/>
    </location>
</feature>
<proteinExistence type="inferred from homology"/>
<keyword evidence="6" id="KW-0479">Metal-binding</keyword>
<dbReference type="InterPro" id="IPR002014">
    <property type="entry name" value="VHS_dom"/>
</dbReference>
<evidence type="ECO:0000256" key="7">
    <source>
        <dbReference type="ARBA" id="ARBA00022737"/>
    </source>
</evidence>
<evidence type="ECO:0000256" key="2">
    <source>
        <dbReference type="ARBA" id="ARBA00004125"/>
    </source>
</evidence>
<dbReference type="SMART" id="SM00726">
    <property type="entry name" value="UIM"/>
    <property type="match status" value="2"/>
</dbReference>
<dbReference type="PANTHER" id="PTHR47794:SF1">
    <property type="entry name" value="VACUOLAR PROTEIN SORTING-ASSOCIATED PROTEIN 27"/>
    <property type="match status" value="1"/>
</dbReference>
<keyword evidence="11 12" id="KW-0472">Membrane</keyword>
<dbReference type="PIRSF" id="PIRSF036956">
    <property type="entry name" value="Hrs_Vps27"/>
    <property type="match status" value="1"/>
</dbReference>
<dbReference type="Gene3D" id="6.10.140.100">
    <property type="match status" value="1"/>
</dbReference>
<dbReference type="SMART" id="SM00064">
    <property type="entry name" value="FYVE"/>
    <property type="match status" value="1"/>
</dbReference>
<organism evidence="17 18">
    <name type="scientific">Penicilliopsis zonata CBS 506.65</name>
    <dbReference type="NCBI Taxonomy" id="1073090"/>
    <lineage>
        <taxon>Eukaryota</taxon>
        <taxon>Fungi</taxon>
        <taxon>Dikarya</taxon>
        <taxon>Ascomycota</taxon>
        <taxon>Pezizomycotina</taxon>
        <taxon>Eurotiomycetes</taxon>
        <taxon>Eurotiomycetidae</taxon>
        <taxon>Eurotiales</taxon>
        <taxon>Aspergillaceae</taxon>
        <taxon>Penicilliopsis</taxon>
    </lineage>
</organism>
<comment type="similarity">
    <text evidence="3 12">Belongs to the VPS27 family.</text>
</comment>
<accession>A0A1L9SEB6</accession>
<dbReference type="GeneID" id="34611449"/>
<dbReference type="InterPro" id="IPR013083">
    <property type="entry name" value="Znf_RING/FYVE/PHD"/>
</dbReference>
<dbReference type="InterPro" id="IPR000306">
    <property type="entry name" value="Znf_FYVE"/>
</dbReference>
<feature type="compositionally biased region" description="Pro residues" evidence="14">
    <location>
        <begin position="776"/>
        <end position="795"/>
    </location>
</feature>
<keyword evidence="18" id="KW-1185">Reference proteome</keyword>
<dbReference type="AlphaFoldDB" id="A0A1L9SEB6"/>
<evidence type="ECO:0000256" key="8">
    <source>
        <dbReference type="ARBA" id="ARBA00022753"/>
    </source>
</evidence>
<dbReference type="GO" id="GO:0033565">
    <property type="term" value="C:ESCRT-0 complex"/>
    <property type="evidence" value="ECO:0007669"/>
    <property type="project" value="TreeGrafter"/>
</dbReference>
<feature type="region of interest" description="Disordered" evidence="14">
    <location>
        <begin position="551"/>
        <end position="594"/>
    </location>
</feature>
<dbReference type="OrthoDB" id="957735at2759"/>
<evidence type="ECO:0000256" key="10">
    <source>
        <dbReference type="ARBA" id="ARBA00022833"/>
    </source>
</evidence>
<dbReference type="Proteomes" id="UP000184188">
    <property type="component" value="Unassembled WGS sequence"/>
</dbReference>
<comment type="subcellular location">
    <subcellularLocation>
        <location evidence="2 12">Endosome membrane</location>
        <topology evidence="2 12">Peripheral membrane protein</topology>
        <orientation evidence="2 12">Cytoplasmic side</orientation>
    </subcellularLocation>
</comment>
<reference evidence="18" key="1">
    <citation type="journal article" date="2017" name="Genome Biol.">
        <title>Comparative genomics reveals high biological diversity and specific adaptations in the industrially and medically important fungal genus Aspergillus.</title>
        <authorList>
            <person name="de Vries R.P."/>
            <person name="Riley R."/>
            <person name="Wiebenga A."/>
            <person name="Aguilar-Osorio G."/>
            <person name="Amillis S."/>
            <person name="Uchima C.A."/>
            <person name="Anderluh G."/>
            <person name="Asadollahi M."/>
            <person name="Askin M."/>
            <person name="Barry K."/>
            <person name="Battaglia E."/>
            <person name="Bayram O."/>
            <person name="Benocci T."/>
            <person name="Braus-Stromeyer S.A."/>
            <person name="Caldana C."/>
            <person name="Canovas D."/>
            <person name="Cerqueira G.C."/>
            <person name="Chen F."/>
            <person name="Chen W."/>
            <person name="Choi C."/>
            <person name="Clum A."/>
            <person name="Dos Santos R.A."/>
            <person name="Damasio A.R."/>
            <person name="Diallinas G."/>
            <person name="Emri T."/>
            <person name="Fekete E."/>
            <person name="Flipphi M."/>
            <person name="Freyberg S."/>
            <person name="Gallo A."/>
            <person name="Gournas C."/>
            <person name="Habgood R."/>
            <person name="Hainaut M."/>
            <person name="Harispe M.L."/>
            <person name="Henrissat B."/>
            <person name="Hilden K.S."/>
            <person name="Hope R."/>
            <person name="Hossain A."/>
            <person name="Karabika E."/>
            <person name="Karaffa L."/>
            <person name="Karanyi Z."/>
            <person name="Krasevec N."/>
            <person name="Kuo A."/>
            <person name="Kusch H."/>
            <person name="LaButti K."/>
            <person name="Lagendijk E.L."/>
            <person name="Lapidus A."/>
            <person name="Levasseur A."/>
            <person name="Lindquist E."/>
            <person name="Lipzen A."/>
            <person name="Logrieco A.F."/>
            <person name="MacCabe A."/>
            <person name="Maekelae M.R."/>
            <person name="Malavazi I."/>
            <person name="Melin P."/>
            <person name="Meyer V."/>
            <person name="Mielnichuk N."/>
            <person name="Miskei M."/>
            <person name="Molnar A.P."/>
            <person name="Mule G."/>
            <person name="Ngan C.Y."/>
            <person name="Orejas M."/>
            <person name="Orosz E."/>
            <person name="Ouedraogo J.P."/>
            <person name="Overkamp K.M."/>
            <person name="Park H.-S."/>
            <person name="Perrone G."/>
            <person name="Piumi F."/>
            <person name="Punt P.J."/>
            <person name="Ram A.F."/>
            <person name="Ramon A."/>
            <person name="Rauscher S."/>
            <person name="Record E."/>
            <person name="Riano-Pachon D.M."/>
            <person name="Robert V."/>
            <person name="Roehrig J."/>
            <person name="Ruller R."/>
            <person name="Salamov A."/>
            <person name="Salih N.S."/>
            <person name="Samson R.A."/>
            <person name="Sandor E."/>
            <person name="Sanguinetti M."/>
            <person name="Schuetze T."/>
            <person name="Sepcic K."/>
            <person name="Shelest E."/>
            <person name="Sherlock G."/>
            <person name="Sophianopoulou V."/>
            <person name="Squina F.M."/>
            <person name="Sun H."/>
            <person name="Susca A."/>
            <person name="Todd R.B."/>
            <person name="Tsang A."/>
            <person name="Unkles S.E."/>
            <person name="van de Wiele N."/>
            <person name="van Rossen-Uffink D."/>
            <person name="Oliveira J.V."/>
            <person name="Vesth T.C."/>
            <person name="Visser J."/>
            <person name="Yu J.-H."/>
            <person name="Zhou M."/>
            <person name="Andersen M.R."/>
            <person name="Archer D.B."/>
            <person name="Baker S.E."/>
            <person name="Benoit I."/>
            <person name="Brakhage A.A."/>
            <person name="Braus G.H."/>
            <person name="Fischer R."/>
            <person name="Frisvad J.C."/>
            <person name="Goldman G.H."/>
            <person name="Houbraken J."/>
            <person name="Oakley B."/>
            <person name="Pocsi I."/>
            <person name="Scazzocchio C."/>
            <person name="Seiboth B."/>
            <person name="vanKuyk P.A."/>
            <person name="Wortman J."/>
            <person name="Dyer P.S."/>
            <person name="Grigoriev I.V."/>
        </authorList>
    </citation>
    <scope>NUCLEOTIDE SEQUENCE [LARGE SCALE GENOMIC DNA]</scope>
    <source>
        <strain evidence="18">CBS 506.65</strain>
    </source>
</reference>
<keyword evidence="10" id="KW-0862">Zinc</keyword>
<evidence type="ECO:0000256" key="1">
    <source>
        <dbReference type="ARBA" id="ARBA00003067"/>
    </source>
</evidence>
<dbReference type="InterPro" id="IPR017073">
    <property type="entry name" value="HGS/VPS27"/>
</dbReference>
<dbReference type="RefSeq" id="XP_022580012.1">
    <property type="nucleotide sequence ID" value="XM_022724984.1"/>
</dbReference>
<dbReference type="GO" id="GO:0008270">
    <property type="term" value="F:zinc ion binding"/>
    <property type="evidence" value="ECO:0007669"/>
    <property type="project" value="UniProtKB-KW"/>
</dbReference>
<protein>
    <recommendedName>
        <fullName evidence="5 12">Vacuolar protein sorting-associated protein 27</fullName>
    </recommendedName>
</protein>
<dbReference type="Pfam" id="PF01363">
    <property type="entry name" value="FYVE"/>
    <property type="match status" value="1"/>
</dbReference>
<evidence type="ECO:0000256" key="12">
    <source>
        <dbReference type="PIRNR" id="PIRNR036956"/>
    </source>
</evidence>
<dbReference type="CDD" id="cd21385">
    <property type="entry name" value="GAT_Vps27"/>
    <property type="match status" value="1"/>
</dbReference>
<name>A0A1L9SEB6_9EURO</name>
<dbReference type="Pfam" id="PF00790">
    <property type="entry name" value="VHS"/>
    <property type="match status" value="1"/>
</dbReference>
<dbReference type="PROSITE" id="PS50330">
    <property type="entry name" value="UIM"/>
    <property type="match status" value="2"/>
</dbReference>
<dbReference type="FunFam" id="1.20.5.1940:FF:000001">
    <property type="entry name" value="Vacuolar protein sorting-associated protein 27"/>
    <property type="match status" value="1"/>
</dbReference>
<comment type="subunit">
    <text evidence="4 12">Component of the ESCRT-0 complex composed of HSE1 and VPS27.</text>
</comment>
<gene>
    <name evidence="17" type="ORF">ASPZODRAFT_144132</name>
</gene>
<dbReference type="PANTHER" id="PTHR47794">
    <property type="entry name" value="VACUOLAR PROTEIN SORTING-ASSOCIATED PROTEIN 27"/>
    <property type="match status" value="1"/>
</dbReference>
<feature type="domain" description="VHS" evidence="16">
    <location>
        <begin position="105"/>
        <end position="228"/>
    </location>
</feature>
<dbReference type="GO" id="GO:0010008">
    <property type="term" value="C:endosome membrane"/>
    <property type="evidence" value="ECO:0007669"/>
    <property type="project" value="UniProtKB-SubCell"/>
</dbReference>
<keyword evidence="8 12" id="KW-0967">Endosome</keyword>
<dbReference type="InterPro" id="IPR008942">
    <property type="entry name" value="ENTH_VHS"/>
</dbReference>
<dbReference type="GO" id="GO:0043130">
    <property type="term" value="F:ubiquitin binding"/>
    <property type="evidence" value="ECO:0007669"/>
    <property type="project" value="InterPro"/>
</dbReference>
<dbReference type="FunFam" id="1.25.40.90:FF:000031">
    <property type="entry name" value="Vacuolar protein sorting-associated protein 27"/>
    <property type="match status" value="1"/>
</dbReference>
<dbReference type="GO" id="GO:0032266">
    <property type="term" value="F:phosphatidylinositol-3-phosphate binding"/>
    <property type="evidence" value="ECO:0007669"/>
    <property type="project" value="TreeGrafter"/>
</dbReference>
<dbReference type="Gene3D" id="3.30.40.10">
    <property type="entry name" value="Zinc/RING finger domain, C3HC4 (zinc finger)"/>
    <property type="match status" value="1"/>
</dbReference>
<dbReference type="CDD" id="cd15735">
    <property type="entry name" value="FYVE_spVPS27p_like"/>
    <property type="match status" value="1"/>
</dbReference>
<feature type="compositionally biased region" description="Low complexity" evidence="14">
    <location>
        <begin position="374"/>
        <end position="384"/>
    </location>
</feature>
<dbReference type="Gene3D" id="1.25.40.90">
    <property type="match status" value="1"/>
</dbReference>
<dbReference type="GO" id="GO:0043328">
    <property type="term" value="P:protein transport to vacuole involved in ubiquitin-dependent protein catabolic process via the multivesicular body sorting pathway"/>
    <property type="evidence" value="ECO:0007669"/>
    <property type="project" value="TreeGrafter"/>
</dbReference>
<keyword evidence="7" id="KW-0677">Repeat</keyword>
<feature type="compositionally biased region" description="Polar residues" evidence="14">
    <location>
        <begin position="15"/>
        <end position="30"/>
    </location>
</feature>
<dbReference type="SUPFAM" id="SSF48464">
    <property type="entry name" value="ENTH/VHS domain"/>
    <property type="match status" value="1"/>
</dbReference>
<dbReference type="SMART" id="SM00288">
    <property type="entry name" value="VHS"/>
    <property type="match status" value="1"/>
</dbReference>
<feature type="region of interest" description="Disordered" evidence="14">
    <location>
        <begin position="1"/>
        <end position="30"/>
    </location>
</feature>
<evidence type="ECO:0000256" key="13">
    <source>
        <dbReference type="PROSITE-ProRule" id="PRU00091"/>
    </source>
</evidence>
<dbReference type="InterPro" id="IPR049425">
    <property type="entry name" value="Vps27_GAT-like"/>
</dbReference>
<feature type="domain" description="FYVE-type" evidence="15">
    <location>
        <begin position="246"/>
        <end position="306"/>
    </location>
</feature>
<feature type="region of interest" description="Disordered" evidence="14">
    <location>
        <begin position="645"/>
        <end position="806"/>
    </location>
</feature>
<evidence type="ECO:0000256" key="14">
    <source>
        <dbReference type="SAM" id="MobiDB-lite"/>
    </source>
</evidence>
<keyword evidence="9 13" id="KW-0863">Zinc-finger</keyword>
<dbReference type="GO" id="GO:0006623">
    <property type="term" value="P:protein targeting to vacuole"/>
    <property type="evidence" value="ECO:0007669"/>
    <property type="project" value="TreeGrafter"/>
</dbReference>
<dbReference type="CDD" id="cd16979">
    <property type="entry name" value="VHS_Vps27"/>
    <property type="match status" value="1"/>
</dbReference>
<evidence type="ECO:0000256" key="4">
    <source>
        <dbReference type="ARBA" id="ARBA00011446"/>
    </source>
</evidence>
<dbReference type="Gene3D" id="1.20.5.1940">
    <property type="match status" value="1"/>
</dbReference>
<dbReference type="PROSITE" id="PS50178">
    <property type="entry name" value="ZF_FYVE"/>
    <property type="match status" value="1"/>
</dbReference>
<dbReference type="VEuPathDB" id="FungiDB:ASPZODRAFT_144132"/>
<dbReference type="InterPro" id="IPR017455">
    <property type="entry name" value="Znf_FYVE-rel"/>
</dbReference>
<dbReference type="PROSITE" id="PS50179">
    <property type="entry name" value="VHS"/>
    <property type="match status" value="1"/>
</dbReference>
<dbReference type="Pfam" id="PF21356">
    <property type="entry name" value="Vps27_GAT-like"/>
    <property type="match status" value="1"/>
</dbReference>
<dbReference type="InterPro" id="IPR011011">
    <property type="entry name" value="Znf_FYVE_PHD"/>
</dbReference>
<dbReference type="InterPro" id="IPR003903">
    <property type="entry name" value="UIM_dom"/>
</dbReference>
<feature type="region of interest" description="Disordered" evidence="14">
    <location>
        <begin position="358"/>
        <end position="392"/>
    </location>
</feature>
<evidence type="ECO:0000256" key="9">
    <source>
        <dbReference type="ARBA" id="ARBA00022771"/>
    </source>
</evidence>
<dbReference type="FunFam" id="3.30.40.10:FF:000161">
    <property type="entry name" value="Vacuolar protein sorting-associated protein 27"/>
    <property type="match status" value="1"/>
</dbReference>
<evidence type="ECO:0000256" key="5">
    <source>
        <dbReference type="ARBA" id="ARBA00017753"/>
    </source>
</evidence>
<evidence type="ECO:0000259" key="16">
    <source>
        <dbReference type="PROSITE" id="PS50179"/>
    </source>
</evidence>
<evidence type="ECO:0000259" key="15">
    <source>
        <dbReference type="PROSITE" id="PS50178"/>
    </source>
</evidence>
<sequence length="806" mass="87734">MASSPPSPYDATHAESATPSHTLTGCATNSGSGPYLRVPDRLSRWTFGSFPSLSPNVIGSGSSKQATCEVTPRALSLSLFIMAGWFSSASPLDEQIERATSSSLEDIALNLEISDLIRSKSVQPKEAMRSLKRRLENRNPNVQLATLKLTDTCVKNGGTHFLAEIASREFMDNLVSLMKAEGAPLNADVKDKMLELIQDWAMAAQGRMDLMYLGDTYRRLQSEGLRFPPKTQISGSMLESSAPPEWIDSDVCMRCRTAFSFMNRKHHCRNCGNVFDAQCSSKTIPLPHLGILQPVRVDDGCYAKLTSKSFAPAGLSDRSAFKNNSITKSSVMEPRSGRAEGGFDEDLRRALQMSLEEAQGKGSSGYVPHSKPVEATTSTKTTQVVEEEEEDADLKAAIEASLRDMEEHKQKYAAELKNTAPVNPSVGGRPSTTNNIPLPKNPYELSAVEMENIHLFSTLVDRLQHQPPGTILREPQIQELYESIGTLRPKLARSYGETMSKHDTLLDLHSKLSTVVRYYDRMLEDRLSSAYSQQSLGLPTSSPYPNIYPTMPGQAPPEGQPGAENFYYGNLSNPPVEHTGYESRGPAAGTIMNPNIYPQAELQPQHQYQQPPVQPWNAAGGPYPPVSSSSLHHANVLPFANNAAAASAPPGPASFYPSQTPGETDGYHQYQPPPGPRSVEPETPYQTTSSPELQRSSLYQAGSEPPAAAAEAVQPPGQHPTDPYALPSSISTAPPTQEPPPMGQATQSYYYTQPATQYPTESPMPMGYGAPGHGIHPPPPQYQAQPPPQQQPPAARPVVEESLIEL</sequence>
<evidence type="ECO:0000256" key="3">
    <source>
        <dbReference type="ARBA" id="ARBA00008597"/>
    </source>
</evidence>
<evidence type="ECO:0000256" key="11">
    <source>
        <dbReference type="ARBA" id="ARBA00023136"/>
    </source>
</evidence>
<feature type="compositionally biased region" description="Polar residues" evidence="14">
    <location>
        <begin position="684"/>
        <end position="700"/>
    </location>
</feature>
<dbReference type="STRING" id="1073090.A0A1L9SEB6"/>
<evidence type="ECO:0000313" key="17">
    <source>
        <dbReference type="EMBL" id="OJJ45502.1"/>
    </source>
</evidence>
<evidence type="ECO:0000256" key="6">
    <source>
        <dbReference type="ARBA" id="ARBA00022723"/>
    </source>
</evidence>
<evidence type="ECO:0000313" key="18">
    <source>
        <dbReference type="Proteomes" id="UP000184188"/>
    </source>
</evidence>